<proteinExistence type="predicted"/>
<sequence>MTLELVALPWDRRGDIAAPHRQSFVDSMGPGIMHSLPKVATHAFGGIAYMTCIADGTTREVVQLTNQLKDAEAREYSLTRELKKLKVSLSQSMGREKDADAEVVRVASSQSKTGSAPQNRTRSDPDWALAVMPGPDPAKIFKVFGGYGVFMNEMWPQALSALSQQEREKMSDGDLTLRLKSQWEKLSGAERHAYQLWVPPGAVVELAGVPAEVPYSQTRPDDEAEASEDDSESEAIRRLDVSQREFHALQSQVGDKDSSIELLQSQLQDSKELVRIYRLRGDDLETDLKASQQRVSESQDREYLHKVECDRLKEKLAKEQAVVSDLSEKVELMSSQIQESQAAYVSAVQREEVLQEQVSRFEEKLQDATERGDVLEKGLKHVEGEREVYKGQTHVLREDLLDKQTKLRSTNKDLTMTAVDLESLKESHEGMAEDLKKSKKQYAEAALRVESLEKECQEAKAQLEIKERQAARLEVVVDELNVKLEDAILEYTEERKQAKDYAEKLHSKDSQVKKIATEATFSKDSVQRLCGDIKQFQDREAQLKDQIRSLEGEIEKWKQRLGESQGEVSELKDVNWRIAEDLQKSKVSLREVEAMVKKTTTELKSGKGRMVEAEARNIELSANVAKLMEALVQAEAREKEALELLAEGKGPEKERKKKKMQRSRTTASMEGGRTAAS</sequence>
<reference evidence="4 5" key="1">
    <citation type="submission" date="2016-02" db="EMBL/GenBank/DDBJ databases">
        <title>Genome analysis of coral dinoflagellate symbionts highlights evolutionary adaptations to a symbiotic lifestyle.</title>
        <authorList>
            <person name="Aranda M."/>
            <person name="Li Y."/>
            <person name="Liew Y.J."/>
            <person name="Baumgarten S."/>
            <person name="Simakov O."/>
            <person name="Wilson M."/>
            <person name="Piel J."/>
            <person name="Ashoor H."/>
            <person name="Bougouffa S."/>
            <person name="Bajic V.B."/>
            <person name="Ryu T."/>
            <person name="Ravasi T."/>
            <person name="Bayer T."/>
            <person name="Micklem G."/>
            <person name="Kim H."/>
            <person name="Bhak J."/>
            <person name="Lajeunesse T.C."/>
            <person name="Voolstra C.R."/>
        </authorList>
    </citation>
    <scope>NUCLEOTIDE SEQUENCE [LARGE SCALE GENOMIC DNA]</scope>
    <source>
        <strain evidence="4 5">CCMP2467</strain>
    </source>
</reference>
<dbReference type="AlphaFoldDB" id="A0A1Q9DLP4"/>
<keyword evidence="1 2" id="KW-0175">Coiled coil</keyword>
<dbReference type="OMA" id="HIREFFL"/>
<evidence type="ECO:0000313" key="5">
    <source>
        <dbReference type="Proteomes" id="UP000186817"/>
    </source>
</evidence>
<gene>
    <name evidence="4" type="ORF">AK812_SmicGene21731</name>
</gene>
<organism evidence="4 5">
    <name type="scientific">Symbiodinium microadriaticum</name>
    <name type="common">Dinoflagellate</name>
    <name type="synonym">Zooxanthella microadriatica</name>
    <dbReference type="NCBI Taxonomy" id="2951"/>
    <lineage>
        <taxon>Eukaryota</taxon>
        <taxon>Sar</taxon>
        <taxon>Alveolata</taxon>
        <taxon>Dinophyceae</taxon>
        <taxon>Suessiales</taxon>
        <taxon>Symbiodiniaceae</taxon>
        <taxon>Symbiodinium</taxon>
    </lineage>
</organism>
<feature type="region of interest" description="Disordered" evidence="3">
    <location>
        <begin position="644"/>
        <end position="677"/>
    </location>
</feature>
<dbReference type="SUPFAM" id="SSF57997">
    <property type="entry name" value="Tropomyosin"/>
    <property type="match status" value="2"/>
</dbReference>
<feature type="region of interest" description="Disordered" evidence="3">
    <location>
        <begin position="107"/>
        <end position="126"/>
    </location>
</feature>
<dbReference type="GO" id="GO:0005856">
    <property type="term" value="C:cytoskeleton"/>
    <property type="evidence" value="ECO:0007669"/>
    <property type="project" value="TreeGrafter"/>
</dbReference>
<dbReference type="PANTHER" id="PTHR32083:SF48">
    <property type="entry name" value="TRANS-GOLGI NETWORK-LOCALIZED SYP41-INTERACTING PROTEIN 1"/>
    <property type="match status" value="1"/>
</dbReference>
<keyword evidence="5" id="KW-1185">Reference proteome</keyword>
<evidence type="ECO:0000256" key="2">
    <source>
        <dbReference type="SAM" id="Coils"/>
    </source>
</evidence>
<feature type="compositionally biased region" description="Acidic residues" evidence="3">
    <location>
        <begin position="222"/>
        <end position="233"/>
    </location>
</feature>
<feature type="coiled-coil region" evidence="2">
    <location>
        <begin position="309"/>
        <end position="371"/>
    </location>
</feature>
<dbReference type="EMBL" id="LSRX01000481">
    <property type="protein sequence ID" value="OLP96078.1"/>
    <property type="molecule type" value="Genomic_DNA"/>
</dbReference>
<feature type="coiled-coil region" evidence="2">
    <location>
        <begin position="54"/>
        <end position="81"/>
    </location>
</feature>
<dbReference type="Proteomes" id="UP000186817">
    <property type="component" value="Unassembled WGS sequence"/>
</dbReference>
<feature type="coiled-coil region" evidence="2">
    <location>
        <begin position="610"/>
        <end position="644"/>
    </location>
</feature>
<name>A0A1Q9DLP4_SYMMI</name>
<evidence type="ECO:0000256" key="1">
    <source>
        <dbReference type="ARBA" id="ARBA00023054"/>
    </source>
</evidence>
<protein>
    <submittedName>
        <fullName evidence="4">Uncharacterized protein</fullName>
    </submittedName>
</protein>
<evidence type="ECO:0000313" key="4">
    <source>
        <dbReference type="EMBL" id="OLP96078.1"/>
    </source>
</evidence>
<dbReference type="OrthoDB" id="427010at2759"/>
<feature type="coiled-coil region" evidence="2">
    <location>
        <begin position="421"/>
        <end position="574"/>
    </location>
</feature>
<dbReference type="PANTHER" id="PTHR32083">
    <property type="entry name" value="CILIA AND FLAGELLA-ASSOCIATED PROTEIN 58-RELATED"/>
    <property type="match status" value="1"/>
</dbReference>
<accession>A0A1Q9DLP4</accession>
<comment type="caution">
    <text evidence="4">The sequence shown here is derived from an EMBL/GenBank/DDBJ whole genome shotgun (WGS) entry which is preliminary data.</text>
</comment>
<feature type="region of interest" description="Disordered" evidence="3">
    <location>
        <begin position="214"/>
        <end position="233"/>
    </location>
</feature>
<evidence type="ECO:0000256" key="3">
    <source>
        <dbReference type="SAM" id="MobiDB-lite"/>
    </source>
</evidence>
<feature type="compositionally biased region" description="Polar residues" evidence="3">
    <location>
        <begin position="107"/>
        <end position="120"/>
    </location>
</feature>